<evidence type="ECO:0000313" key="1">
    <source>
        <dbReference type="EMBL" id="EDV04853.1"/>
    </source>
</evidence>
<comment type="caution">
    <text evidence="1">The sequence shown here is derived from an EMBL/GenBank/DDBJ whole genome shotgun (WGS) entry which is preliminary data.</text>
</comment>
<dbReference type="EMBL" id="ABJL02000008">
    <property type="protein sequence ID" value="EDV04853.1"/>
    <property type="molecule type" value="Genomic_DNA"/>
</dbReference>
<evidence type="ECO:0000313" key="2">
    <source>
        <dbReference type="Proteomes" id="UP000004596"/>
    </source>
</evidence>
<name>B3CDK7_9BACE</name>
<dbReference type="AlphaFoldDB" id="B3CDK7"/>
<protein>
    <submittedName>
        <fullName evidence="1">Uncharacterized protein</fullName>
    </submittedName>
</protein>
<dbReference type="STRING" id="471870.BACINT_03994"/>
<accession>B3CDK7</accession>
<reference evidence="1 2" key="1">
    <citation type="submission" date="2008-04" db="EMBL/GenBank/DDBJ databases">
        <title>Draft genome sequence of Bacteroides intestinalis (DSM 17393).</title>
        <authorList>
            <person name="Sudarsanam P."/>
            <person name="Ley R."/>
            <person name="Guruge J."/>
            <person name="Turnbaugh P.J."/>
            <person name="Mahowald M."/>
            <person name="Liep D."/>
            <person name="Gordon J."/>
        </authorList>
    </citation>
    <scope>NUCLEOTIDE SEQUENCE [LARGE SCALE GENOMIC DNA]</scope>
    <source>
        <strain evidence="1 2">DSM 17393</strain>
    </source>
</reference>
<proteinExistence type="predicted"/>
<organism evidence="1 2">
    <name type="scientific">Bacteroides intestinalis DSM 17393</name>
    <dbReference type="NCBI Taxonomy" id="471870"/>
    <lineage>
        <taxon>Bacteria</taxon>
        <taxon>Pseudomonadati</taxon>
        <taxon>Bacteroidota</taxon>
        <taxon>Bacteroidia</taxon>
        <taxon>Bacteroidales</taxon>
        <taxon>Bacteroidaceae</taxon>
        <taxon>Bacteroides</taxon>
    </lineage>
</organism>
<sequence>MLYNTEYDRCEHIKNISEKKRFIAVLDHRLKKKGGEQSIT</sequence>
<dbReference type="Proteomes" id="UP000004596">
    <property type="component" value="Unassembled WGS sequence"/>
</dbReference>
<gene>
    <name evidence="1" type="ORF">BACINT_03994</name>
</gene>
<reference evidence="1 2" key="2">
    <citation type="submission" date="2008-04" db="EMBL/GenBank/DDBJ databases">
        <authorList>
            <person name="Fulton L."/>
            <person name="Clifton S."/>
            <person name="Fulton B."/>
            <person name="Xu J."/>
            <person name="Minx P."/>
            <person name="Pepin K.H."/>
            <person name="Johnson M."/>
            <person name="Thiruvilangam P."/>
            <person name="Bhonagiri V."/>
            <person name="Nash W.E."/>
            <person name="Mardis E.R."/>
            <person name="Wilson R.K."/>
        </authorList>
    </citation>
    <scope>NUCLEOTIDE SEQUENCE [LARGE SCALE GENOMIC DNA]</scope>
    <source>
        <strain evidence="1 2">DSM 17393</strain>
    </source>
</reference>